<evidence type="ECO:0000313" key="2">
    <source>
        <dbReference type="Proteomes" id="UP000326950"/>
    </source>
</evidence>
<accession>A0A5N6V6J4</accession>
<dbReference type="Proteomes" id="UP000326950">
    <property type="component" value="Unassembled WGS sequence"/>
</dbReference>
<gene>
    <name evidence="1" type="ORF">BDV40DRAFT_314606</name>
</gene>
<name>A0A5N6V6J4_ASPTM</name>
<dbReference type="EMBL" id="ML738593">
    <property type="protein sequence ID" value="KAE8166636.1"/>
    <property type="molecule type" value="Genomic_DNA"/>
</dbReference>
<dbReference type="OrthoDB" id="3348320at2759"/>
<protein>
    <submittedName>
        <fullName evidence="1">Uncharacterized protein</fullName>
    </submittedName>
</protein>
<evidence type="ECO:0000313" key="1">
    <source>
        <dbReference type="EMBL" id="KAE8166636.1"/>
    </source>
</evidence>
<sequence>MLREGNRLGAEDYNKGGYLAVNFLRNRESTQDLDYSLEPKWAHDNDVRGSLHRAMVRGTLFEEAEKQNLVLWEGSHLRVLVLLEWALEQKLRRIHNGMQSSKRGTDINDALALLRHLKMRNGGLLEREYIRTLDICSTEMVPDHGTMDEIAATYGKKYYEEAFA</sequence>
<keyword evidence="2" id="KW-1185">Reference proteome</keyword>
<organism evidence="1 2">
    <name type="scientific">Aspergillus tamarii</name>
    <dbReference type="NCBI Taxonomy" id="41984"/>
    <lineage>
        <taxon>Eukaryota</taxon>
        <taxon>Fungi</taxon>
        <taxon>Dikarya</taxon>
        <taxon>Ascomycota</taxon>
        <taxon>Pezizomycotina</taxon>
        <taxon>Eurotiomycetes</taxon>
        <taxon>Eurotiomycetidae</taxon>
        <taxon>Eurotiales</taxon>
        <taxon>Aspergillaceae</taxon>
        <taxon>Aspergillus</taxon>
        <taxon>Aspergillus subgen. Circumdati</taxon>
    </lineage>
</organism>
<reference evidence="1 2" key="1">
    <citation type="submission" date="2019-04" db="EMBL/GenBank/DDBJ databases">
        <title>Friends and foes A comparative genomics study of 23 Aspergillus species from section Flavi.</title>
        <authorList>
            <consortium name="DOE Joint Genome Institute"/>
            <person name="Kjaerbolling I."/>
            <person name="Vesth T."/>
            <person name="Frisvad J.C."/>
            <person name="Nybo J.L."/>
            <person name="Theobald S."/>
            <person name="Kildgaard S."/>
            <person name="Isbrandt T."/>
            <person name="Kuo A."/>
            <person name="Sato A."/>
            <person name="Lyhne E.K."/>
            <person name="Kogle M.E."/>
            <person name="Wiebenga A."/>
            <person name="Kun R.S."/>
            <person name="Lubbers R.J."/>
            <person name="Makela M.R."/>
            <person name="Barry K."/>
            <person name="Chovatia M."/>
            <person name="Clum A."/>
            <person name="Daum C."/>
            <person name="Haridas S."/>
            <person name="He G."/>
            <person name="LaButti K."/>
            <person name="Lipzen A."/>
            <person name="Mondo S."/>
            <person name="Riley R."/>
            <person name="Salamov A."/>
            <person name="Simmons B.A."/>
            <person name="Magnuson J.K."/>
            <person name="Henrissat B."/>
            <person name="Mortensen U.H."/>
            <person name="Larsen T.O."/>
            <person name="Devries R.P."/>
            <person name="Grigoriev I.V."/>
            <person name="Machida M."/>
            <person name="Baker S.E."/>
            <person name="Andersen M.R."/>
        </authorList>
    </citation>
    <scope>NUCLEOTIDE SEQUENCE [LARGE SCALE GENOMIC DNA]</scope>
    <source>
        <strain evidence="1 2">CBS 117626</strain>
    </source>
</reference>
<dbReference type="AlphaFoldDB" id="A0A5N6V6J4"/>
<proteinExistence type="predicted"/>